<keyword evidence="3" id="KW-1185">Reference proteome</keyword>
<keyword evidence="1" id="KW-1133">Transmembrane helix</keyword>
<keyword evidence="1" id="KW-0472">Membrane</keyword>
<evidence type="ECO:0000256" key="1">
    <source>
        <dbReference type="SAM" id="Phobius"/>
    </source>
</evidence>
<dbReference type="PATRIC" id="fig|1653479.3.peg.1501"/>
<name>A0A143QIN1_RHOFA</name>
<gene>
    <name evidence="2" type="ORF">A3Q41_01481</name>
</gene>
<reference evidence="3" key="2">
    <citation type="submission" date="2016-04" db="EMBL/GenBank/DDBJ databases">
        <title>Complete Genome and Plasmid Sequences for Rhodococcus fascians D188 and Draft Sequences for Rhodococcus spp. Isolates PBTS 1 and PBTS 2.</title>
        <authorList>
            <person name="Stamer R."/>
            <person name="Vereecke D."/>
            <person name="Zhang Y."/>
            <person name="Schilkey F."/>
            <person name="Devitt N."/>
            <person name="Randall J."/>
        </authorList>
    </citation>
    <scope>NUCLEOTIDE SEQUENCE [LARGE SCALE GENOMIC DNA]</scope>
    <source>
        <strain evidence="3">PBTS2</strain>
    </source>
</reference>
<evidence type="ECO:0000313" key="3">
    <source>
        <dbReference type="Proteomes" id="UP000076038"/>
    </source>
</evidence>
<protein>
    <submittedName>
        <fullName evidence="2">Uncharacterized protein</fullName>
    </submittedName>
</protein>
<feature type="transmembrane region" description="Helical" evidence="1">
    <location>
        <begin position="47"/>
        <end position="73"/>
    </location>
</feature>
<reference evidence="2 3" key="1">
    <citation type="journal article" date="2016" name="Genome Announc.">
        <title>Complete Genome and Plasmid Sequences for Rhodococcus fascians D188 and Draft Sequences for Rhodococcus Isolates PBTS 1 and PBTS 2.</title>
        <authorList>
            <person name="Stamler R.A."/>
            <person name="Vereecke D."/>
            <person name="Zhang Y."/>
            <person name="Schilkey F."/>
            <person name="Devitt N."/>
            <person name="Randall J.J."/>
        </authorList>
    </citation>
    <scope>NUCLEOTIDE SEQUENCE [LARGE SCALE GENOMIC DNA]</scope>
    <source>
        <strain evidence="2 3">PBTS2</strain>
    </source>
</reference>
<dbReference type="EMBL" id="CP015220">
    <property type="protein sequence ID" value="AMY22789.1"/>
    <property type="molecule type" value="Genomic_DNA"/>
</dbReference>
<dbReference type="RefSeq" id="WP_048319060.1">
    <property type="nucleotide sequence ID" value="NZ_JAAFYW010000062.1"/>
</dbReference>
<dbReference type="AlphaFoldDB" id="A0A143QIN1"/>
<organism evidence="2 3">
    <name type="scientific">Rhodococcoides fascians</name>
    <name type="common">Rhodococcus fascians</name>
    <dbReference type="NCBI Taxonomy" id="1828"/>
    <lineage>
        <taxon>Bacteria</taxon>
        <taxon>Bacillati</taxon>
        <taxon>Actinomycetota</taxon>
        <taxon>Actinomycetes</taxon>
        <taxon>Mycobacteriales</taxon>
        <taxon>Nocardiaceae</taxon>
        <taxon>Rhodococcoides</taxon>
    </lineage>
</organism>
<dbReference type="Proteomes" id="UP000076038">
    <property type="component" value="Chromosome"/>
</dbReference>
<accession>A0A143QIN1</accession>
<proteinExistence type="predicted"/>
<sequence>MRRLSTLVGLCLGLIGSLGYLLWEIRPRRVNYAFVVDSSSYIRSLGITYTTAFVVFGLPILGAVLGLVVGVLFTRKRP</sequence>
<keyword evidence="1" id="KW-0812">Transmembrane</keyword>
<evidence type="ECO:0000313" key="2">
    <source>
        <dbReference type="EMBL" id="AMY22789.1"/>
    </source>
</evidence>
<dbReference type="KEGG" id="rhs:A3Q41_01481"/>